<feature type="domain" description="PiggyBac transposable element-derived protein" evidence="1">
    <location>
        <begin position="1"/>
        <end position="147"/>
    </location>
</feature>
<keyword evidence="3" id="KW-1185">Reference proteome</keyword>
<evidence type="ECO:0000313" key="3">
    <source>
        <dbReference type="Proteomes" id="UP000735302"/>
    </source>
</evidence>
<proteinExistence type="predicted"/>
<evidence type="ECO:0000313" key="2">
    <source>
        <dbReference type="EMBL" id="GFO27562.1"/>
    </source>
</evidence>
<gene>
    <name evidence="2" type="ORF">PoB_005406700</name>
</gene>
<name>A0AAV4C866_9GAST</name>
<reference evidence="2 3" key="1">
    <citation type="journal article" date="2021" name="Elife">
        <title>Chloroplast acquisition without the gene transfer in kleptoplastic sea slugs, Plakobranchus ocellatus.</title>
        <authorList>
            <person name="Maeda T."/>
            <person name="Takahashi S."/>
            <person name="Yoshida T."/>
            <person name="Shimamura S."/>
            <person name="Takaki Y."/>
            <person name="Nagai Y."/>
            <person name="Toyoda A."/>
            <person name="Suzuki Y."/>
            <person name="Arimoto A."/>
            <person name="Ishii H."/>
            <person name="Satoh N."/>
            <person name="Nishiyama T."/>
            <person name="Hasebe M."/>
            <person name="Maruyama T."/>
            <person name="Minagawa J."/>
            <person name="Obokata J."/>
            <person name="Shigenobu S."/>
        </authorList>
    </citation>
    <scope>NUCLEOTIDE SEQUENCE [LARGE SCALE GENOMIC DNA]</scope>
</reference>
<evidence type="ECO:0000259" key="1">
    <source>
        <dbReference type="Pfam" id="PF13843"/>
    </source>
</evidence>
<dbReference type="PANTHER" id="PTHR46599:SF3">
    <property type="entry name" value="PIGGYBAC TRANSPOSABLE ELEMENT-DERIVED PROTEIN 4"/>
    <property type="match status" value="1"/>
</dbReference>
<protein>
    <submittedName>
        <fullName evidence="2">PiggyBac transposable element-derived protein 4</fullName>
    </submittedName>
</protein>
<organism evidence="2 3">
    <name type="scientific">Plakobranchus ocellatus</name>
    <dbReference type="NCBI Taxonomy" id="259542"/>
    <lineage>
        <taxon>Eukaryota</taxon>
        <taxon>Metazoa</taxon>
        <taxon>Spiralia</taxon>
        <taxon>Lophotrochozoa</taxon>
        <taxon>Mollusca</taxon>
        <taxon>Gastropoda</taxon>
        <taxon>Heterobranchia</taxon>
        <taxon>Euthyneura</taxon>
        <taxon>Panpulmonata</taxon>
        <taxon>Sacoglossa</taxon>
        <taxon>Placobranchoidea</taxon>
        <taxon>Plakobranchidae</taxon>
        <taxon>Plakobranchus</taxon>
    </lineage>
</organism>
<dbReference type="PANTHER" id="PTHR46599">
    <property type="entry name" value="PIGGYBAC TRANSPOSABLE ELEMENT-DERIVED PROTEIN 4"/>
    <property type="match status" value="1"/>
</dbReference>
<accession>A0AAV4C866</accession>
<dbReference type="AlphaFoldDB" id="A0AAV4C866"/>
<dbReference type="EMBL" id="BLXT01005934">
    <property type="protein sequence ID" value="GFO27562.1"/>
    <property type="molecule type" value="Genomic_DNA"/>
</dbReference>
<comment type="caution">
    <text evidence="2">The sequence shown here is derived from an EMBL/GenBank/DDBJ whole genome shotgun (WGS) entry which is preliminary data.</text>
</comment>
<sequence>MTRNRFQNIIKFLHFHDNSQMPERDNPNYDRLYKIRLILEHLYEKFQEVYTPRRDVCVDESLLFWKGRLIFGQYIFLKRARFGIKMFLCCESNGGVKGSGGYCYRFRIYAGKNDPTNEIQDILPADTHHLSVSEKMVIYLRVTLLDRGYWGSWTPGIQV</sequence>
<dbReference type="Proteomes" id="UP000735302">
    <property type="component" value="Unassembled WGS sequence"/>
</dbReference>
<dbReference type="Pfam" id="PF13843">
    <property type="entry name" value="DDE_Tnp_1_7"/>
    <property type="match status" value="1"/>
</dbReference>
<dbReference type="InterPro" id="IPR029526">
    <property type="entry name" value="PGBD"/>
</dbReference>